<feature type="transmembrane region" description="Helical" evidence="9">
    <location>
        <begin position="42"/>
        <end position="64"/>
    </location>
</feature>
<organism evidence="10 11">
    <name type="scientific">Trichogramma kaykai</name>
    <dbReference type="NCBI Taxonomy" id="54128"/>
    <lineage>
        <taxon>Eukaryota</taxon>
        <taxon>Metazoa</taxon>
        <taxon>Ecdysozoa</taxon>
        <taxon>Arthropoda</taxon>
        <taxon>Hexapoda</taxon>
        <taxon>Insecta</taxon>
        <taxon>Pterygota</taxon>
        <taxon>Neoptera</taxon>
        <taxon>Endopterygota</taxon>
        <taxon>Hymenoptera</taxon>
        <taxon>Apocrita</taxon>
        <taxon>Proctotrupomorpha</taxon>
        <taxon>Chalcidoidea</taxon>
        <taxon>Trichogrammatidae</taxon>
        <taxon>Trichogramma</taxon>
    </lineage>
</organism>
<evidence type="ECO:0000313" key="10">
    <source>
        <dbReference type="EMBL" id="KAL3407048.1"/>
    </source>
</evidence>
<evidence type="ECO:0000256" key="9">
    <source>
        <dbReference type="SAM" id="Phobius"/>
    </source>
</evidence>
<evidence type="ECO:0000256" key="5">
    <source>
        <dbReference type="ARBA" id="ARBA00022989"/>
    </source>
</evidence>
<evidence type="ECO:0000313" key="11">
    <source>
        <dbReference type="Proteomes" id="UP001627154"/>
    </source>
</evidence>
<accession>A0ABD2XNL8</accession>
<keyword evidence="5 9" id="KW-1133">Transmembrane helix</keyword>
<evidence type="ECO:0000256" key="2">
    <source>
        <dbReference type="ARBA" id="ARBA00022606"/>
    </source>
</evidence>
<evidence type="ECO:0000256" key="3">
    <source>
        <dbReference type="ARBA" id="ARBA00022692"/>
    </source>
</evidence>
<keyword evidence="8" id="KW-0807">Transducer</keyword>
<evidence type="ECO:0008006" key="12">
    <source>
        <dbReference type="Google" id="ProtNLM"/>
    </source>
</evidence>
<dbReference type="InterPro" id="IPR004117">
    <property type="entry name" value="7tm6_olfct_rcpt"/>
</dbReference>
<name>A0ABD2XNL8_9HYME</name>
<dbReference type="EMBL" id="JBJJXI010000018">
    <property type="protein sequence ID" value="KAL3407048.1"/>
    <property type="molecule type" value="Genomic_DNA"/>
</dbReference>
<keyword evidence="11" id="KW-1185">Reference proteome</keyword>
<comment type="caution">
    <text evidence="10">The sequence shown here is derived from an EMBL/GenBank/DDBJ whole genome shotgun (WGS) entry which is preliminary data.</text>
</comment>
<evidence type="ECO:0000256" key="7">
    <source>
        <dbReference type="ARBA" id="ARBA00023170"/>
    </source>
</evidence>
<keyword evidence="2" id="KW-0716">Sensory transduction</keyword>
<dbReference type="GO" id="GO:0007165">
    <property type="term" value="P:signal transduction"/>
    <property type="evidence" value="ECO:0007669"/>
    <property type="project" value="UniProtKB-KW"/>
</dbReference>
<keyword evidence="3 9" id="KW-0812">Transmembrane</keyword>
<feature type="transmembrane region" description="Helical" evidence="9">
    <location>
        <begin position="151"/>
        <end position="174"/>
    </location>
</feature>
<evidence type="ECO:0000256" key="8">
    <source>
        <dbReference type="ARBA" id="ARBA00023224"/>
    </source>
</evidence>
<evidence type="ECO:0000256" key="6">
    <source>
        <dbReference type="ARBA" id="ARBA00023136"/>
    </source>
</evidence>
<dbReference type="AlphaFoldDB" id="A0ABD2XNL8"/>
<gene>
    <name evidence="10" type="ORF">TKK_001123</name>
</gene>
<dbReference type="Pfam" id="PF02949">
    <property type="entry name" value="7tm_6"/>
    <property type="match status" value="1"/>
</dbReference>
<proteinExistence type="predicted"/>
<reference evidence="10 11" key="1">
    <citation type="journal article" date="2024" name="bioRxiv">
        <title>A reference genome for Trichogramma kaykai: A tiny desert-dwelling parasitoid wasp with competing sex-ratio distorters.</title>
        <authorList>
            <person name="Culotta J."/>
            <person name="Lindsey A.R."/>
        </authorList>
    </citation>
    <scope>NUCLEOTIDE SEQUENCE [LARGE SCALE GENOMIC DNA]</scope>
    <source>
        <strain evidence="10 11">KSX58</strain>
    </source>
</reference>
<comment type="subcellular location">
    <subcellularLocation>
        <location evidence="1">Membrane</location>
        <topology evidence="1">Multi-pass membrane protein</topology>
    </subcellularLocation>
</comment>
<protein>
    <recommendedName>
        <fullName evidence="12">Odorant receptor</fullName>
    </recommendedName>
</protein>
<sequence>MDKRLENFKPGRLFSMESNIYYNFHLLRLMCIDLYMKESLKLPVNIIILTTYLLTTLMTIVVLVKAIIKNETNINLIMEMSFTCKFTVDMMSYYIILLKYSKEETGNVMSVMSYTIGPVVIPSTLDALKFNHTLEKLLPLNFDKTFCIEEYFYLLLAIVIVINALMIVEWVLLLSANIMIIKYLEGLFDFMNYSVNHMYDNLNPIMIKMPIKTSNKEIRRNIINLIKCYQQILQVLIYPCQQLINANERFRNECYACKWYTFSPEVRKLLLGLTFRASHYFVLKAGSIISMTMETCSNILKTSLTYLVTVNQIYSSFGEK</sequence>
<dbReference type="GO" id="GO:0016020">
    <property type="term" value="C:membrane"/>
    <property type="evidence" value="ECO:0007669"/>
    <property type="project" value="UniProtKB-SubCell"/>
</dbReference>
<dbReference type="GO" id="GO:0007608">
    <property type="term" value="P:sensory perception of smell"/>
    <property type="evidence" value="ECO:0007669"/>
    <property type="project" value="UniProtKB-KW"/>
</dbReference>
<evidence type="ECO:0000256" key="4">
    <source>
        <dbReference type="ARBA" id="ARBA00022725"/>
    </source>
</evidence>
<evidence type="ECO:0000256" key="1">
    <source>
        <dbReference type="ARBA" id="ARBA00004141"/>
    </source>
</evidence>
<dbReference type="Proteomes" id="UP001627154">
    <property type="component" value="Unassembled WGS sequence"/>
</dbReference>
<keyword evidence="6 9" id="KW-0472">Membrane</keyword>
<keyword evidence="4" id="KW-0552">Olfaction</keyword>
<keyword evidence="7" id="KW-0675">Receptor</keyword>